<dbReference type="KEGG" id="ptn:PTRA_b0515"/>
<dbReference type="EMBL" id="CP011035">
    <property type="protein sequence ID" value="ALS34985.1"/>
    <property type="molecule type" value="Genomic_DNA"/>
</dbReference>
<evidence type="ECO:0000256" key="2">
    <source>
        <dbReference type="ARBA" id="ARBA00022692"/>
    </source>
</evidence>
<name>A0A0U2X4U1_9GAMM</name>
<comment type="subcellular location">
    <subcellularLocation>
        <location evidence="1">Membrane</location>
    </subcellularLocation>
</comment>
<feature type="transmembrane region" description="Helical" evidence="5">
    <location>
        <begin position="68"/>
        <end position="95"/>
    </location>
</feature>
<evidence type="ECO:0000256" key="3">
    <source>
        <dbReference type="ARBA" id="ARBA00022989"/>
    </source>
</evidence>
<feature type="transmembrane region" description="Helical" evidence="5">
    <location>
        <begin position="115"/>
        <end position="138"/>
    </location>
</feature>
<dbReference type="GO" id="GO:0016020">
    <property type="term" value="C:membrane"/>
    <property type="evidence" value="ECO:0007669"/>
    <property type="project" value="UniProtKB-SubCell"/>
</dbReference>
<reference evidence="6 7" key="1">
    <citation type="submission" date="2015-03" db="EMBL/GenBank/DDBJ databases">
        <authorList>
            <person name="Murphy D."/>
        </authorList>
    </citation>
    <scope>NUCLEOTIDE SEQUENCE [LARGE SCALE GENOMIC DNA]</scope>
    <source>
        <strain evidence="6 7">KMM 520</strain>
    </source>
</reference>
<evidence type="ECO:0000256" key="1">
    <source>
        <dbReference type="ARBA" id="ARBA00004370"/>
    </source>
</evidence>
<dbReference type="Proteomes" id="UP000065261">
    <property type="component" value="Chromosome II"/>
</dbReference>
<evidence type="ECO:0000313" key="6">
    <source>
        <dbReference type="EMBL" id="ALS34985.1"/>
    </source>
</evidence>
<keyword evidence="2 5" id="KW-0812">Transmembrane</keyword>
<feature type="transmembrane region" description="Helical" evidence="5">
    <location>
        <begin position="6"/>
        <end position="24"/>
    </location>
</feature>
<accession>A0A0U2X4U1</accession>
<dbReference type="OrthoDB" id="328594at2"/>
<dbReference type="SUPFAM" id="SSF161084">
    <property type="entry name" value="MAPEG domain-like"/>
    <property type="match status" value="1"/>
</dbReference>
<dbReference type="Gene3D" id="1.20.120.550">
    <property type="entry name" value="Membrane associated eicosanoid/glutathione metabolism-like domain"/>
    <property type="match status" value="1"/>
</dbReference>
<protein>
    <recommendedName>
        <fullName evidence="8">MAPEG family protein</fullName>
    </recommendedName>
</protein>
<proteinExistence type="predicted"/>
<dbReference type="Pfam" id="PF01124">
    <property type="entry name" value="MAPEG"/>
    <property type="match status" value="1"/>
</dbReference>
<dbReference type="InterPro" id="IPR023352">
    <property type="entry name" value="MAPEG-like_dom_sf"/>
</dbReference>
<keyword evidence="4 5" id="KW-0472">Membrane</keyword>
<evidence type="ECO:0000256" key="4">
    <source>
        <dbReference type="ARBA" id="ARBA00023136"/>
    </source>
</evidence>
<evidence type="ECO:0000256" key="5">
    <source>
        <dbReference type="SAM" id="Phobius"/>
    </source>
</evidence>
<dbReference type="RefSeq" id="WP_058374964.1">
    <property type="nucleotide sequence ID" value="NZ_CP011035.1"/>
</dbReference>
<gene>
    <name evidence="6" type="ORF">PTRA_b0515</name>
</gene>
<evidence type="ECO:0000313" key="7">
    <source>
        <dbReference type="Proteomes" id="UP000065261"/>
    </source>
</evidence>
<keyword evidence="3 5" id="KW-1133">Transmembrane helix</keyword>
<evidence type="ECO:0008006" key="8">
    <source>
        <dbReference type="Google" id="ProtNLM"/>
    </source>
</evidence>
<dbReference type="AlphaFoldDB" id="A0A0U2X4U1"/>
<sequence length="139" mass="15797">MEKLIILAMFAQVLLSLIVMIIMGKRRFAAAKNKHINLTDFATMRLDNAGDNVRVADRNFTNQFEIPVLFYAGCLLAMQFNSASILVAVLAWLFVISRILHSVVHLGSNKIRIRFNLFLIGCGSVFALWLVIIWRVLLF</sequence>
<dbReference type="PATRIC" id="fig|1315283.4.peg.3574"/>
<organism evidence="6">
    <name type="scientific">Pseudoalteromonas translucida KMM 520</name>
    <dbReference type="NCBI Taxonomy" id="1315283"/>
    <lineage>
        <taxon>Bacteria</taxon>
        <taxon>Pseudomonadati</taxon>
        <taxon>Pseudomonadota</taxon>
        <taxon>Gammaproteobacteria</taxon>
        <taxon>Alteromonadales</taxon>
        <taxon>Pseudoalteromonadaceae</taxon>
        <taxon>Pseudoalteromonas</taxon>
    </lineage>
</organism>
<dbReference type="InterPro" id="IPR001129">
    <property type="entry name" value="Membr-assoc_MAPEG"/>
</dbReference>